<dbReference type="InterPro" id="IPR050173">
    <property type="entry name" value="ABC_transporter_C-like"/>
</dbReference>
<dbReference type="Gene3D" id="1.20.1560.10">
    <property type="entry name" value="ABC transporter type 1, transmembrane domain"/>
    <property type="match status" value="2"/>
</dbReference>
<evidence type="ECO:0000256" key="5">
    <source>
        <dbReference type="ARBA" id="ARBA00022741"/>
    </source>
</evidence>
<dbReference type="Pfam" id="PF00664">
    <property type="entry name" value="ABC_membrane"/>
    <property type="match status" value="1"/>
</dbReference>
<keyword evidence="10" id="KW-0732">Signal</keyword>
<evidence type="ECO:0000256" key="9">
    <source>
        <dbReference type="SAM" id="Phobius"/>
    </source>
</evidence>
<dbReference type="GO" id="GO:0005774">
    <property type="term" value="C:vacuolar membrane"/>
    <property type="evidence" value="ECO:0007669"/>
    <property type="project" value="UniProtKB-SubCell"/>
</dbReference>
<protein>
    <submittedName>
        <fullName evidence="13">Uncharacterized protein</fullName>
    </submittedName>
</protein>
<keyword evidence="4" id="KW-0677">Repeat</keyword>
<dbReference type="OrthoDB" id="10686716at2759"/>
<keyword evidence="5" id="KW-0547">Nucleotide-binding</keyword>
<comment type="caution">
    <text evidence="13">The sequence shown here is derived from an EMBL/GenBank/DDBJ whole genome shotgun (WGS) entry which is preliminary data.</text>
</comment>
<evidence type="ECO:0000259" key="12">
    <source>
        <dbReference type="PROSITE" id="PS50929"/>
    </source>
</evidence>
<evidence type="ECO:0000256" key="3">
    <source>
        <dbReference type="ARBA" id="ARBA00022692"/>
    </source>
</evidence>
<keyword evidence="3 9" id="KW-0812">Transmembrane</keyword>
<organism evidence="13 14">
    <name type="scientific">Polarella glacialis</name>
    <name type="common">Dinoflagellate</name>
    <dbReference type="NCBI Taxonomy" id="89957"/>
    <lineage>
        <taxon>Eukaryota</taxon>
        <taxon>Sar</taxon>
        <taxon>Alveolata</taxon>
        <taxon>Dinophyceae</taxon>
        <taxon>Suessiales</taxon>
        <taxon>Suessiaceae</taxon>
        <taxon>Polarella</taxon>
    </lineage>
</organism>
<feature type="transmembrane region" description="Helical" evidence="9">
    <location>
        <begin position="547"/>
        <end position="567"/>
    </location>
</feature>
<dbReference type="SUPFAM" id="SSF52540">
    <property type="entry name" value="P-loop containing nucleoside triphosphate hydrolases"/>
    <property type="match status" value="2"/>
</dbReference>
<dbReference type="GO" id="GO:0140359">
    <property type="term" value="F:ABC-type transporter activity"/>
    <property type="evidence" value="ECO:0007669"/>
    <property type="project" value="InterPro"/>
</dbReference>
<evidence type="ECO:0000256" key="7">
    <source>
        <dbReference type="ARBA" id="ARBA00022989"/>
    </source>
</evidence>
<keyword evidence="14" id="KW-1185">Reference proteome</keyword>
<dbReference type="Pfam" id="PF00005">
    <property type="entry name" value="ABC_tran"/>
    <property type="match status" value="2"/>
</dbReference>
<dbReference type="PROSITE" id="PS50893">
    <property type="entry name" value="ABC_TRANSPORTER_2"/>
    <property type="match status" value="2"/>
</dbReference>
<dbReference type="Gene3D" id="3.40.50.300">
    <property type="entry name" value="P-loop containing nucleotide triphosphate hydrolases"/>
    <property type="match status" value="2"/>
</dbReference>
<dbReference type="PANTHER" id="PTHR24223">
    <property type="entry name" value="ATP-BINDING CASSETTE SUB-FAMILY C"/>
    <property type="match status" value="1"/>
</dbReference>
<dbReference type="PROSITE" id="PS50929">
    <property type="entry name" value="ABC_TM1F"/>
    <property type="match status" value="1"/>
</dbReference>
<reference evidence="13" key="1">
    <citation type="submission" date="2021-02" db="EMBL/GenBank/DDBJ databases">
        <authorList>
            <person name="Dougan E. K."/>
            <person name="Rhodes N."/>
            <person name="Thang M."/>
            <person name="Chan C."/>
        </authorList>
    </citation>
    <scope>NUCLEOTIDE SEQUENCE</scope>
</reference>
<dbReference type="InterPro" id="IPR036640">
    <property type="entry name" value="ABC1_TM_sf"/>
</dbReference>
<dbReference type="InterPro" id="IPR003593">
    <property type="entry name" value="AAA+_ATPase"/>
</dbReference>
<dbReference type="PANTHER" id="PTHR24223:SF443">
    <property type="entry name" value="MULTIDRUG-RESISTANCE LIKE PROTEIN 1, ISOFORM I"/>
    <property type="match status" value="1"/>
</dbReference>
<feature type="domain" description="ABC transporter" evidence="11">
    <location>
        <begin position="1533"/>
        <end position="1751"/>
    </location>
</feature>
<evidence type="ECO:0000256" key="10">
    <source>
        <dbReference type="SAM" id="SignalP"/>
    </source>
</evidence>
<keyword evidence="6" id="KW-0067">ATP-binding</keyword>
<evidence type="ECO:0000256" key="8">
    <source>
        <dbReference type="ARBA" id="ARBA00023136"/>
    </source>
</evidence>
<keyword evidence="8 9" id="KW-0472">Membrane</keyword>
<feature type="transmembrane region" description="Helical" evidence="9">
    <location>
        <begin position="415"/>
        <end position="442"/>
    </location>
</feature>
<comment type="subcellular location">
    <subcellularLocation>
        <location evidence="1">Vacuole membrane</location>
        <topology evidence="1">Multi-pass membrane protein</topology>
    </subcellularLocation>
</comment>
<proteinExistence type="predicted"/>
<dbReference type="GO" id="GO:0016887">
    <property type="term" value="F:ATP hydrolysis activity"/>
    <property type="evidence" value="ECO:0007669"/>
    <property type="project" value="InterPro"/>
</dbReference>
<gene>
    <name evidence="13" type="ORF">PGLA1383_LOCUS30769</name>
</gene>
<keyword evidence="2" id="KW-0813">Transport</keyword>
<dbReference type="InterPro" id="IPR027417">
    <property type="entry name" value="P-loop_NTPase"/>
</dbReference>
<feature type="domain" description="ABC transporter" evidence="11">
    <location>
        <begin position="750"/>
        <end position="990"/>
    </location>
</feature>
<feature type="chain" id="PRO_5032997993" evidence="10">
    <location>
        <begin position="19"/>
        <end position="1751"/>
    </location>
</feature>
<dbReference type="GO" id="GO:0005524">
    <property type="term" value="F:ATP binding"/>
    <property type="evidence" value="ECO:0007669"/>
    <property type="project" value="UniProtKB-KW"/>
</dbReference>
<evidence type="ECO:0000259" key="11">
    <source>
        <dbReference type="PROSITE" id="PS50893"/>
    </source>
</evidence>
<dbReference type="SMART" id="SM00382">
    <property type="entry name" value="AAA"/>
    <property type="match status" value="2"/>
</dbReference>
<feature type="transmembrane region" description="Helical" evidence="9">
    <location>
        <begin position="462"/>
        <end position="479"/>
    </location>
</feature>
<feature type="transmembrane region" description="Helical" evidence="9">
    <location>
        <begin position="650"/>
        <end position="677"/>
    </location>
</feature>
<dbReference type="EMBL" id="CAJNNV010025190">
    <property type="protein sequence ID" value="CAE8612983.1"/>
    <property type="molecule type" value="Genomic_DNA"/>
</dbReference>
<evidence type="ECO:0000256" key="2">
    <source>
        <dbReference type="ARBA" id="ARBA00022448"/>
    </source>
</evidence>
<evidence type="ECO:0000313" key="14">
    <source>
        <dbReference type="Proteomes" id="UP000654075"/>
    </source>
</evidence>
<evidence type="ECO:0000256" key="4">
    <source>
        <dbReference type="ARBA" id="ARBA00022737"/>
    </source>
</evidence>
<feature type="domain" description="ABC transmembrane type-1" evidence="12">
    <location>
        <begin position="1113"/>
        <end position="1279"/>
    </location>
</feature>
<feature type="signal peptide" evidence="10">
    <location>
        <begin position="1"/>
        <end position="18"/>
    </location>
</feature>
<dbReference type="InterPro" id="IPR011527">
    <property type="entry name" value="ABC1_TM_dom"/>
</dbReference>
<accession>A0A813FFL4</accession>
<name>A0A813FFL4_POLGL</name>
<feature type="transmembrane region" description="Helical" evidence="9">
    <location>
        <begin position="573"/>
        <end position="591"/>
    </location>
</feature>
<sequence>MSPCRIAHTLFLAASVFAFSVLAVIHVSPFDYRNFSLAQASDDCSSWTSAESVSDASEDAPDQALQLLQRRARFKHELHAANASALPLQRLAVAQPASKTAAAPLVSPAADDARCSGVFGCRNRLLTPAVRFALEACAKLGLVQFPKSPPLLPTRSSDQQHDQRQHNIAHAQQHLPAALAETVMTRAVHAVTADPSLHKVLLAVRSIAVSVASASAASWALATWALLSASLLVGFLSSAASSEGGGIFPPAGPSTCSSESALSGGLIAQNSSEYGSANTRTLWFLQNSRESGGQRDIDSRLTDLAGTISTVTAKGVATACLSPPRPLLWLSETKSWNGGFLRWLSMCWIDPMMGKPAASGLEENTSVEAVCSDSATCAVTDKNPLCKAWGEEVKEKGLMQASMLRAIYRAIGNKTVLLVLLTAWTTAFLELVGMVVALDAVLTFFEEVSATPWAGPDVRETLKPTLLAILLLFGLPMFYRCSSIAIAMIDASCADIVCSGLTRLLYDKSLRLPTGAAYETPGSDMHNSVLQLLETSVMQEWPQMFRALALLSATPIVAIVLMLLLWFHLGMAGVLGSFYLLAGSLLSYVLVRWGCLPKRLLYQSCQDTRLRRLAELLASQRAVRASGLEASVFTTKIQQAREAELDANQAYGMIVGLLVANLHSTTWFVAVGSLFFHVLLQGGVEARNMWVVLQIVASLQACANLALAGLRRAVTLPTSLTRLENFLKQPERPADVLKRQGQQLGNVPAVRVCGSFAFEEGGPAVLHSLDLAMAQGELVAVLGTTASGKSALLQTLLGELFPCGLAHVVAPSKASYCAQQPWLLQGGTLRENVTLGSEQKGPCRPYEMALAAAALLPDLAELPGCDQAVIGGGGVQLSASQKARVAFARCVFAGDQLPAGDAKPCHELLLIDDLFGCLPDSTAEEIFQHLLLAPQLCSRTRIVVFSRFPQLQQLRRFDRLVVLREGHVVAEGSPERVLASKACQELILCHPEVPVSSQHHGQPIELPAHHPQTHLPREIRPLPQNKAAKAPETALETLHQALLSNVKRDIEEGTCSGKYMQGKVQFDVGKLCGRTAFTKVVAMPHKFLGIDVTTPRVLLRAWLQAGGIGRLSLVVLLLVAQRAAQLWQMLTLAMWGDAAMRAGCNHSAFAFKLLFAVLLNCVFLTANECVSYNFSRRAGEAFHSRALQGILDMPLDSSLHRTRLNGDILGRMSTDMAQIDSTLVTVMLTGLRNIVGTVVQQAYIVSIVPKWLSLGIIVPAYLSLLFFARLYRRAVVRLNCCFKNNFSSAQRLSISPEELVCIRANKTNGLLFIRHAAAMDAAVRAGYLNAACRSWISLRATLCLSIGASACGLHVLLTAPSGHLGVGSFGLTISLFFACLSDFESVCDLIVQSALVFSAMERVELLPGMQLQSWPGGAPALVSGFGGPPLFTANNDGTALKVLCQTRLLLELSPRNAVLRQLVQSKSENDFQSQADQLSDKDGFCIVTVNGVSGDAKAMAQELVTAGNASIRNGSNMLSLELGHQRFLHGAQVEVQGLSASRCNRVDGGEEDVVRALTFDVPPCGRVAIAGPPGCGKSALLSCILRLAEPDGGRVMAGGCDVRVFDLEDLRARTFGFWTSRDPAIFEGTWRENLDPQGRHCDDDIWTSLASVGLADHVQGLHSPISQSGSNLSLRQRQLLSLARQVLRQPPVLLLEADSALVPAAAQALQAALESSFQKSTVILATESTAVAPFGFTRVIQLRNGVAVNEV</sequence>
<evidence type="ECO:0000256" key="1">
    <source>
        <dbReference type="ARBA" id="ARBA00004128"/>
    </source>
</evidence>
<evidence type="ECO:0000256" key="6">
    <source>
        <dbReference type="ARBA" id="ARBA00022840"/>
    </source>
</evidence>
<dbReference type="Proteomes" id="UP000654075">
    <property type="component" value="Unassembled WGS sequence"/>
</dbReference>
<dbReference type="SUPFAM" id="SSF90123">
    <property type="entry name" value="ABC transporter transmembrane region"/>
    <property type="match status" value="2"/>
</dbReference>
<dbReference type="InterPro" id="IPR003439">
    <property type="entry name" value="ABC_transporter-like_ATP-bd"/>
</dbReference>
<evidence type="ECO:0000313" key="13">
    <source>
        <dbReference type="EMBL" id="CAE8612983.1"/>
    </source>
</evidence>
<keyword evidence="7 9" id="KW-1133">Transmembrane helix</keyword>